<evidence type="ECO:0000256" key="3">
    <source>
        <dbReference type="ARBA" id="ARBA00023163"/>
    </source>
</evidence>
<dbReference type="CDD" id="cd06170">
    <property type="entry name" value="LuxR_C_like"/>
    <property type="match status" value="1"/>
</dbReference>
<feature type="domain" description="Response regulatory" evidence="6">
    <location>
        <begin position="10"/>
        <end position="124"/>
    </location>
</feature>
<dbReference type="InterPro" id="IPR000792">
    <property type="entry name" value="Tscrpt_reg_LuxR_C"/>
</dbReference>
<comment type="caution">
    <text evidence="7">The sequence shown here is derived from an EMBL/GenBank/DDBJ whole genome shotgun (WGS) entry which is preliminary data.</text>
</comment>
<dbReference type="InterPro" id="IPR036388">
    <property type="entry name" value="WH-like_DNA-bd_sf"/>
</dbReference>
<dbReference type="InterPro" id="IPR016032">
    <property type="entry name" value="Sig_transdc_resp-reg_C-effctor"/>
</dbReference>
<accession>A0A4Q9GLB1</accession>
<evidence type="ECO:0000256" key="4">
    <source>
        <dbReference type="PROSITE-ProRule" id="PRU00169"/>
    </source>
</evidence>
<evidence type="ECO:0000313" key="8">
    <source>
        <dbReference type="Proteomes" id="UP000291613"/>
    </source>
</evidence>
<dbReference type="GO" id="GO:0003677">
    <property type="term" value="F:DNA binding"/>
    <property type="evidence" value="ECO:0007669"/>
    <property type="project" value="UniProtKB-KW"/>
</dbReference>
<dbReference type="PRINTS" id="PR00038">
    <property type="entry name" value="HTHLUXR"/>
</dbReference>
<sequence>MPGKEDLRRTVCVVDDDETIREVLATIFGAEGFGVSVFESGEDFLAYSFDVPPACVLLDVLMPGKSGLDVLKEFSGRSAGAPVIMISGSADIPMAVDAIRHGALDFIEKPFDPFAIVGRVGEALAASGARAAAGDQSRNADEVAGAEMLTPREREVLVLIAAGQSNKEAGRELGISPRTIEVHRARIMEKLGAKNAADLVRIVMSASDQR</sequence>
<dbReference type="OrthoDB" id="9782655at2"/>
<dbReference type="SUPFAM" id="SSF46894">
    <property type="entry name" value="C-terminal effector domain of the bipartite response regulators"/>
    <property type="match status" value="1"/>
</dbReference>
<dbReference type="SMART" id="SM00421">
    <property type="entry name" value="HTH_LUXR"/>
    <property type="match status" value="1"/>
</dbReference>
<dbReference type="SMART" id="SM00448">
    <property type="entry name" value="REC"/>
    <property type="match status" value="1"/>
</dbReference>
<evidence type="ECO:0000313" key="7">
    <source>
        <dbReference type="EMBL" id="TBN53855.1"/>
    </source>
</evidence>
<evidence type="ECO:0000256" key="2">
    <source>
        <dbReference type="ARBA" id="ARBA00023125"/>
    </source>
</evidence>
<dbReference type="Pfam" id="PF00072">
    <property type="entry name" value="Response_reg"/>
    <property type="match status" value="1"/>
</dbReference>
<dbReference type="InterPro" id="IPR011006">
    <property type="entry name" value="CheY-like_superfamily"/>
</dbReference>
<dbReference type="AlphaFoldDB" id="A0A4Q9GLB1"/>
<dbReference type="PANTHER" id="PTHR44688">
    <property type="entry name" value="DNA-BINDING TRANSCRIPTIONAL ACTIVATOR DEVR_DOSR"/>
    <property type="match status" value="1"/>
</dbReference>
<reference evidence="7 8" key="1">
    <citation type="submission" date="2019-02" db="EMBL/GenBank/DDBJ databases">
        <title>Hansschlegelia quercus sp. nov., a novel methylotrophic bacterium from buds of oak (Quercus robur L.).</title>
        <authorList>
            <person name="Agafonova N.V."/>
            <person name="Kaparullina E.N."/>
            <person name="Grouzdev D.S."/>
            <person name="Doronina N.V."/>
        </authorList>
    </citation>
    <scope>NUCLEOTIDE SEQUENCE [LARGE SCALE GENOMIC DNA]</scope>
    <source>
        <strain evidence="7 8">Dub</strain>
    </source>
</reference>
<proteinExistence type="predicted"/>
<feature type="domain" description="HTH luxR-type" evidence="5">
    <location>
        <begin position="142"/>
        <end position="207"/>
    </location>
</feature>
<dbReference type="PROSITE" id="PS50110">
    <property type="entry name" value="RESPONSE_REGULATORY"/>
    <property type="match status" value="1"/>
</dbReference>
<evidence type="ECO:0000259" key="5">
    <source>
        <dbReference type="PROSITE" id="PS50043"/>
    </source>
</evidence>
<dbReference type="PANTHER" id="PTHR44688:SF16">
    <property type="entry name" value="DNA-BINDING TRANSCRIPTIONAL ACTIVATOR DEVR_DOSR"/>
    <property type="match status" value="1"/>
</dbReference>
<dbReference type="GO" id="GO:0000160">
    <property type="term" value="P:phosphorelay signal transduction system"/>
    <property type="evidence" value="ECO:0007669"/>
    <property type="project" value="InterPro"/>
</dbReference>
<keyword evidence="2" id="KW-0238">DNA-binding</keyword>
<organism evidence="7 8">
    <name type="scientific">Hansschlegelia quercus</name>
    <dbReference type="NCBI Taxonomy" id="2528245"/>
    <lineage>
        <taxon>Bacteria</taxon>
        <taxon>Pseudomonadati</taxon>
        <taxon>Pseudomonadota</taxon>
        <taxon>Alphaproteobacteria</taxon>
        <taxon>Hyphomicrobiales</taxon>
        <taxon>Methylopilaceae</taxon>
        <taxon>Hansschlegelia</taxon>
    </lineage>
</organism>
<keyword evidence="3" id="KW-0804">Transcription</keyword>
<keyword evidence="4" id="KW-0597">Phosphoprotein</keyword>
<dbReference type="InterPro" id="IPR001789">
    <property type="entry name" value="Sig_transdc_resp-reg_receiver"/>
</dbReference>
<name>A0A4Q9GLB1_9HYPH</name>
<dbReference type="PROSITE" id="PS50043">
    <property type="entry name" value="HTH_LUXR_2"/>
    <property type="match status" value="1"/>
</dbReference>
<keyword evidence="1" id="KW-0805">Transcription regulation</keyword>
<dbReference type="Gene3D" id="3.40.50.2300">
    <property type="match status" value="1"/>
</dbReference>
<dbReference type="GO" id="GO:0006355">
    <property type="term" value="P:regulation of DNA-templated transcription"/>
    <property type="evidence" value="ECO:0007669"/>
    <property type="project" value="InterPro"/>
</dbReference>
<evidence type="ECO:0000256" key="1">
    <source>
        <dbReference type="ARBA" id="ARBA00023015"/>
    </source>
</evidence>
<feature type="modified residue" description="4-aspartylphosphate" evidence="4">
    <location>
        <position position="59"/>
    </location>
</feature>
<dbReference type="EMBL" id="SIUB01000003">
    <property type="protein sequence ID" value="TBN53855.1"/>
    <property type="molecule type" value="Genomic_DNA"/>
</dbReference>
<dbReference type="Pfam" id="PF00196">
    <property type="entry name" value="GerE"/>
    <property type="match status" value="1"/>
</dbReference>
<dbReference type="SUPFAM" id="SSF52172">
    <property type="entry name" value="CheY-like"/>
    <property type="match status" value="1"/>
</dbReference>
<gene>
    <name evidence="7" type="ORF">EYR15_08670</name>
</gene>
<keyword evidence="8" id="KW-1185">Reference proteome</keyword>
<protein>
    <submittedName>
        <fullName evidence="7">Response regulator</fullName>
    </submittedName>
</protein>
<dbReference type="Proteomes" id="UP000291613">
    <property type="component" value="Unassembled WGS sequence"/>
</dbReference>
<evidence type="ECO:0000259" key="6">
    <source>
        <dbReference type="PROSITE" id="PS50110"/>
    </source>
</evidence>
<dbReference type="RefSeq" id="WP_131003053.1">
    <property type="nucleotide sequence ID" value="NZ_JBHSZR010000003.1"/>
</dbReference>
<dbReference type="Gene3D" id="1.10.10.10">
    <property type="entry name" value="Winged helix-like DNA-binding domain superfamily/Winged helix DNA-binding domain"/>
    <property type="match status" value="1"/>
</dbReference>